<dbReference type="InterPro" id="IPR037523">
    <property type="entry name" value="VOC_core"/>
</dbReference>
<dbReference type="InterPro" id="IPR052164">
    <property type="entry name" value="Anthracycline_SecMetBiosynth"/>
</dbReference>
<dbReference type="SUPFAM" id="SSF54593">
    <property type="entry name" value="Glyoxalase/Bleomycin resistance protein/Dihydroxybiphenyl dioxygenase"/>
    <property type="match status" value="1"/>
</dbReference>
<evidence type="ECO:0000259" key="1">
    <source>
        <dbReference type="PROSITE" id="PS51819"/>
    </source>
</evidence>
<dbReference type="PROSITE" id="PS51819">
    <property type="entry name" value="VOC"/>
    <property type="match status" value="1"/>
</dbReference>
<feature type="domain" description="VOC" evidence="1">
    <location>
        <begin position="15"/>
        <end position="126"/>
    </location>
</feature>
<dbReference type="RefSeq" id="WP_380138774.1">
    <property type="nucleotide sequence ID" value="NZ_JBHLUI010000010.1"/>
</dbReference>
<reference evidence="2 3" key="1">
    <citation type="submission" date="2024-09" db="EMBL/GenBank/DDBJ databases">
        <authorList>
            <person name="Sun Q."/>
            <person name="Mori K."/>
        </authorList>
    </citation>
    <scope>NUCLEOTIDE SEQUENCE [LARGE SCALE GENOMIC DNA]</scope>
    <source>
        <strain evidence="2 3">TISTR 1856</strain>
    </source>
</reference>
<comment type="caution">
    <text evidence="2">The sequence shown here is derived from an EMBL/GenBank/DDBJ whole genome shotgun (WGS) entry which is preliminary data.</text>
</comment>
<gene>
    <name evidence="2" type="ORF">ACFFVI_11760</name>
</gene>
<dbReference type="EMBL" id="JBHMDM010000005">
    <property type="protein sequence ID" value="MFB9377642.1"/>
    <property type="molecule type" value="Genomic_DNA"/>
</dbReference>
<dbReference type="Pfam" id="PF00903">
    <property type="entry name" value="Glyoxalase"/>
    <property type="match status" value="1"/>
</dbReference>
<organism evidence="2 3">
    <name type="scientific">Kineococcus gynurae</name>
    <dbReference type="NCBI Taxonomy" id="452979"/>
    <lineage>
        <taxon>Bacteria</taxon>
        <taxon>Bacillati</taxon>
        <taxon>Actinomycetota</taxon>
        <taxon>Actinomycetes</taxon>
        <taxon>Kineosporiales</taxon>
        <taxon>Kineosporiaceae</taxon>
        <taxon>Kineococcus</taxon>
    </lineage>
</organism>
<evidence type="ECO:0000313" key="3">
    <source>
        <dbReference type="Proteomes" id="UP001589748"/>
    </source>
</evidence>
<accession>A0ABV5LU66</accession>
<evidence type="ECO:0000313" key="2">
    <source>
        <dbReference type="EMBL" id="MFB9377642.1"/>
    </source>
</evidence>
<sequence length="128" mass="13939">MAVRTETWEVLMARGVATVWVPVDDMDRAVRFYGSTLGLEVRSTSEDWSEIDAGGLMIGLNGREETAEHAPGGAVITFQPEGSIDDEVAHLQQEGVEFTGGISDHEWGRIAPFKDSEGNDLQFYGPPA</sequence>
<dbReference type="PANTHER" id="PTHR33993">
    <property type="entry name" value="GLYOXALASE-RELATED"/>
    <property type="match status" value="1"/>
</dbReference>
<dbReference type="InterPro" id="IPR004360">
    <property type="entry name" value="Glyas_Fos-R_dOase_dom"/>
</dbReference>
<dbReference type="InterPro" id="IPR029068">
    <property type="entry name" value="Glyas_Bleomycin-R_OHBP_Dase"/>
</dbReference>
<protein>
    <submittedName>
        <fullName evidence="2">VOC family protein</fullName>
    </submittedName>
</protein>
<keyword evidence="3" id="KW-1185">Reference proteome</keyword>
<name>A0ABV5LU66_9ACTN</name>
<dbReference type="Proteomes" id="UP001589748">
    <property type="component" value="Unassembled WGS sequence"/>
</dbReference>
<proteinExistence type="predicted"/>
<dbReference type="Gene3D" id="3.10.180.10">
    <property type="entry name" value="2,3-Dihydroxybiphenyl 1,2-Dioxygenase, domain 1"/>
    <property type="match status" value="1"/>
</dbReference>